<reference evidence="2 5" key="2">
    <citation type="journal article" date="2014" name="BMC Genomics">
        <title>An improved genome release (version Mt4.0) for the model legume Medicago truncatula.</title>
        <authorList>
            <person name="Tang H."/>
            <person name="Krishnakumar V."/>
            <person name="Bidwell S."/>
            <person name="Rosen B."/>
            <person name="Chan A."/>
            <person name="Zhou S."/>
            <person name="Gentzbittel L."/>
            <person name="Childs K.L."/>
            <person name="Yandell M."/>
            <person name="Gundlach H."/>
            <person name="Mayer K.F."/>
            <person name="Schwartz D.C."/>
            <person name="Town C.D."/>
        </authorList>
    </citation>
    <scope>GENOME REANNOTATION</scope>
    <source>
        <strain evidence="4 5">cv. Jemalong A17</strain>
    </source>
</reference>
<evidence type="ECO:0000256" key="1">
    <source>
        <dbReference type="SAM" id="SignalP"/>
    </source>
</evidence>
<evidence type="ECO:0000313" key="5">
    <source>
        <dbReference type="Proteomes" id="UP000002051"/>
    </source>
</evidence>
<evidence type="ECO:0000313" key="4">
    <source>
        <dbReference type="EnsemblPlants" id="AET00762"/>
    </source>
</evidence>
<keyword evidence="5" id="KW-1185">Reference proteome</keyword>
<reference evidence="4" key="3">
    <citation type="submission" date="2015-04" db="UniProtKB">
        <authorList>
            <consortium name="EnsemblPlants"/>
        </authorList>
    </citation>
    <scope>IDENTIFICATION</scope>
    <source>
        <strain evidence="4">cv. Jemalong A17</strain>
    </source>
</reference>
<accession>G7K4P6</accession>
<protein>
    <submittedName>
        <fullName evidence="2">RALF-like protein</fullName>
    </submittedName>
</protein>
<feature type="signal peptide" evidence="1">
    <location>
        <begin position="1"/>
        <end position="24"/>
    </location>
</feature>
<reference evidence="6" key="4">
    <citation type="journal article" date="2018" name="Nat. Plants">
        <title>Whole-genome landscape of Medicago truncatula symbiotic genes.</title>
        <authorList>
            <person name="Pecrix Y."/>
            <person name="Staton S.E."/>
            <person name="Sallet E."/>
            <person name="Lelandais-Briere C."/>
            <person name="Moreau S."/>
            <person name="Carrere S."/>
            <person name="Blein T."/>
            <person name="Jardinaud M.F."/>
            <person name="Latrasse D."/>
            <person name="Zouine M."/>
            <person name="Zahm M."/>
            <person name="Kreplak J."/>
            <person name="Mayjonade B."/>
            <person name="Satge C."/>
            <person name="Perez M."/>
            <person name="Cauet S."/>
            <person name="Marande W."/>
            <person name="Chantry-Darmon C."/>
            <person name="Lopez-Roques C."/>
            <person name="Bouchez O."/>
            <person name="Berard A."/>
            <person name="Debelle F."/>
            <person name="Munos S."/>
            <person name="Bendahmane A."/>
            <person name="Berges H."/>
            <person name="Niebel A."/>
            <person name="Buitink J."/>
            <person name="Frugier F."/>
            <person name="Benhamed M."/>
            <person name="Crespi M."/>
            <person name="Gouzy J."/>
            <person name="Gamas P."/>
        </authorList>
    </citation>
    <scope>NUCLEOTIDE SEQUENCE [LARGE SCALE GENOMIC DNA]</scope>
    <source>
        <strain evidence="6">cv. Jemalong A17</strain>
    </source>
</reference>
<dbReference type="EnsemblPlants" id="AET00762">
    <property type="protein sequence ID" value="AET00762"/>
    <property type="gene ID" value="MTR_5g095640"/>
</dbReference>
<dbReference type="EMBL" id="PSQE01000005">
    <property type="protein sequence ID" value="RHN57995.1"/>
    <property type="molecule type" value="Genomic_DNA"/>
</dbReference>
<dbReference type="EMBL" id="CM001221">
    <property type="protein sequence ID" value="AET00762.1"/>
    <property type="molecule type" value="Genomic_DNA"/>
</dbReference>
<organism evidence="2 5">
    <name type="scientific">Medicago truncatula</name>
    <name type="common">Barrel medic</name>
    <name type="synonym">Medicago tribuloides</name>
    <dbReference type="NCBI Taxonomy" id="3880"/>
    <lineage>
        <taxon>Eukaryota</taxon>
        <taxon>Viridiplantae</taxon>
        <taxon>Streptophyta</taxon>
        <taxon>Embryophyta</taxon>
        <taxon>Tracheophyta</taxon>
        <taxon>Spermatophyta</taxon>
        <taxon>Magnoliopsida</taxon>
        <taxon>eudicotyledons</taxon>
        <taxon>Gunneridae</taxon>
        <taxon>Pentapetalae</taxon>
        <taxon>rosids</taxon>
        <taxon>fabids</taxon>
        <taxon>Fabales</taxon>
        <taxon>Fabaceae</taxon>
        <taxon>Papilionoideae</taxon>
        <taxon>50 kb inversion clade</taxon>
        <taxon>NPAAA clade</taxon>
        <taxon>Hologalegina</taxon>
        <taxon>IRL clade</taxon>
        <taxon>Trifolieae</taxon>
        <taxon>Medicago</taxon>
    </lineage>
</organism>
<evidence type="ECO:0000313" key="3">
    <source>
        <dbReference type="EMBL" id="RHN57995.1"/>
    </source>
</evidence>
<sequence>MGKAIVSVVLVSLVVAIFLNGYNAEDGGRGNPPKKDDGIYKSQKFGHCIDCMILYKMCLVNPYLWTLHDTFCPSIDHTSNNIASSGKDAPQVVSDIP</sequence>
<feature type="chain" id="PRO_5014573343" evidence="1">
    <location>
        <begin position="25"/>
        <end position="97"/>
    </location>
</feature>
<dbReference type="Proteomes" id="UP000002051">
    <property type="component" value="Chromosome 5"/>
</dbReference>
<evidence type="ECO:0000313" key="6">
    <source>
        <dbReference type="Proteomes" id="UP000265566"/>
    </source>
</evidence>
<reference evidence="2 5" key="1">
    <citation type="journal article" date="2011" name="Nature">
        <title>The Medicago genome provides insight into the evolution of rhizobial symbioses.</title>
        <authorList>
            <person name="Young N.D."/>
            <person name="Debelle F."/>
            <person name="Oldroyd G.E."/>
            <person name="Geurts R."/>
            <person name="Cannon S.B."/>
            <person name="Udvardi M.K."/>
            <person name="Benedito V.A."/>
            <person name="Mayer K.F."/>
            <person name="Gouzy J."/>
            <person name="Schoof H."/>
            <person name="Van de Peer Y."/>
            <person name="Proost S."/>
            <person name="Cook D.R."/>
            <person name="Meyers B.C."/>
            <person name="Spannagl M."/>
            <person name="Cheung F."/>
            <person name="De Mita S."/>
            <person name="Krishnakumar V."/>
            <person name="Gundlach H."/>
            <person name="Zhou S."/>
            <person name="Mudge J."/>
            <person name="Bharti A.K."/>
            <person name="Murray J.D."/>
            <person name="Naoumkina M.A."/>
            <person name="Rosen B."/>
            <person name="Silverstein K.A."/>
            <person name="Tang H."/>
            <person name="Rombauts S."/>
            <person name="Zhao P.X."/>
            <person name="Zhou P."/>
            <person name="Barbe V."/>
            <person name="Bardou P."/>
            <person name="Bechner M."/>
            <person name="Bellec A."/>
            <person name="Berger A."/>
            <person name="Berges H."/>
            <person name="Bidwell S."/>
            <person name="Bisseling T."/>
            <person name="Choisne N."/>
            <person name="Couloux A."/>
            <person name="Denny R."/>
            <person name="Deshpande S."/>
            <person name="Dai X."/>
            <person name="Doyle J.J."/>
            <person name="Dudez A.M."/>
            <person name="Farmer A.D."/>
            <person name="Fouteau S."/>
            <person name="Franken C."/>
            <person name="Gibelin C."/>
            <person name="Gish J."/>
            <person name="Goldstein S."/>
            <person name="Gonzalez A.J."/>
            <person name="Green P.J."/>
            <person name="Hallab A."/>
            <person name="Hartog M."/>
            <person name="Hua A."/>
            <person name="Humphray S.J."/>
            <person name="Jeong D.H."/>
            <person name="Jing Y."/>
            <person name="Jocker A."/>
            <person name="Kenton S.M."/>
            <person name="Kim D.J."/>
            <person name="Klee K."/>
            <person name="Lai H."/>
            <person name="Lang C."/>
            <person name="Lin S."/>
            <person name="Macmil S.L."/>
            <person name="Magdelenat G."/>
            <person name="Matthews L."/>
            <person name="McCorrison J."/>
            <person name="Monaghan E.L."/>
            <person name="Mun J.H."/>
            <person name="Najar F.Z."/>
            <person name="Nicholson C."/>
            <person name="Noirot C."/>
            <person name="O'Bleness M."/>
            <person name="Paule C.R."/>
            <person name="Poulain J."/>
            <person name="Prion F."/>
            <person name="Qin B."/>
            <person name="Qu C."/>
            <person name="Retzel E.F."/>
            <person name="Riddle C."/>
            <person name="Sallet E."/>
            <person name="Samain S."/>
            <person name="Samson N."/>
            <person name="Sanders I."/>
            <person name="Saurat O."/>
            <person name="Scarpelli C."/>
            <person name="Schiex T."/>
            <person name="Segurens B."/>
            <person name="Severin A.J."/>
            <person name="Sherrier D.J."/>
            <person name="Shi R."/>
            <person name="Sims S."/>
            <person name="Singer S.R."/>
            <person name="Sinharoy S."/>
            <person name="Sterck L."/>
            <person name="Viollet A."/>
            <person name="Wang B.B."/>
            <person name="Wang K."/>
            <person name="Wang M."/>
            <person name="Wang X."/>
            <person name="Warfsmann J."/>
            <person name="Weissenbach J."/>
            <person name="White D.D."/>
            <person name="White J.D."/>
            <person name="Wiley G.B."/>
            <person name="Wincker P."/>
            <person name="Xing Y."/>
            <person name="Yang L."/>
            <person name="Yao Z."/>
            <person name="Ying F."/>
            <person name="Zhai J."/>
            <person name="Zhou L."/>
            <person name="Zuber A."/>
            <person name="Denarie J."/>
            <person name="Dixon R.A."/>
            <person name="May G.D."/>
            <person name="Schwartz D.C."/>
            <person name="Rogers J."/>
            <person name="Quetier F."/>
            <person name="Town C.D."/>
            <person name="Roe B.A."/>
        </authorList>
    </citation>
    <scope>NUCLEOTIDE SEQUENCE [LARGE SCALE GENOMIC DNA]</scope>
    <source>
        <strain evidence="2">A17</strain>
        <strain evidence="4 5">cv. Jemalong A17</strain>
    </source>
</reference>
<gene>
    <name evidence="2" type="ordered locus">MTR_5g095640</name>
    <name evidence="3" type="ORF">MtrunA17_Chr5g0446401</name>
</gene>
<name>G7K4P6_MEDTR</name>
<dbReference type="Proteomes" id="UP000265566">
    <property type="component" value="Chromosome 5"/>
</dbReference>
<dbReference type="PaxDb" id="3880-AET00762"/>
<dbReference type="Gramene" id="rna33599">
    <property type="protein sequence ID" value="RHN57995.1"/>
    <property type="gene ID" value="gene33599"/>
</dbReference>
<reference evidence="3" key="5">
    <citation type="journal article" date="2018" name="Nat. Plants">
        <title>Whole-genome landscape of Medicago truncatula symbiotic genes.</title>
        <authorList>
            <person name="Pecrix Y."/>
            <person name="Gamas P."/>
            <person name="Carrere S."/>
        </authorList>
    </citation>
    <scope>NUCLEOTIDE SEQUENCE</scope>
    <source>
        <tissue evidence="3">Leaves</tissue>
    </source>
</reference>
<dbReference type="HOGENOM" id="CLU_183281_0_0_1"/>
<keyword evidence="1" id="KW-0732">Signal</keyword>
<dbReference type="AlphaFoldDB" id="G7K4P6"/>
<evidence type="ECO:0000313" key="2">
    <source>
        <dbReference type="EMBL" id="AET00762.1"/>
    </source>
</evidence>
<proteinExistence type="predicted"/>